<keyword evidence="3" id="KW-0001">2Fe-2S</keyword>
<dbReference type="PRINTS" id="PR00409">
    <property type="entry name" value="PHDIOXRDTASE"/>
</dbReference>
<evidence type="ECO:0000256" key="3">
    <source>
        <dbReference type="ARBA" id="ARBA00022714"/>
    </source>
</evidence>
<dbReference type="Gene3D" id="3.10.20.30">
    <property type="match status" value="1"/>
</dbReference>
<dbReference type="InterPro" id="IPR001041">
    <property type="entry name" value="2Fe-2S_ferredoxin-type"/>
</dbReference>
<dbReference type="PANTHER" id="PTHR47354">
    <property type="entry name" value="NADH OXIDOREDUCTASE HCR"/>
    <property type="match status" value="1"/>
</dbReference>
<comment type="caution">
    <text evidence="10">The sequence shown here is derived from an EMBL/GenBank/DDBJ whole genome shotgun (WGS) entry which is preliminary data.</text>
</comment>
<dbReference type="Pfam" id="PF00111">
    <property type="entry name" value="Fer2"/>
    <property type="match status" value="1"/>
</dbReference>
<evidence type="ECO:0000256" key="6">
    <source>
        <dbReference type="ARBA" id="ARBA00023004"/>
    </source>
</evidence>
<evidence type="ECO:0000313" key="10">
    <source>
        <dbReference type="EMBL" id="MFD1367871.1"/>
    </source>
</evidence>
<dbReference type="InterPro" id="IPR017927">
    <property type="entry name" value="FAD-bd_FR_type"/>
</dbReference>
<dbReference type="RefSeq" id="WP_317787283.1">
    <property type="nucleotide sequence ID" value="NZ_AP028461.1"/>
</dbReference>
<protein>
    <submittedName>
        <fullName evidence="10">PDR/VanB family oxidoreductase</fullName>
    </submittedName>
</protein>
<feature type="domain" description="2Fe-2S ferredoxin-type" evidence="8">
    <location>
        <begin position="220"/>
        <end position="307"/>
    </location>
</feature>
<keyword evidence="4" id="KW-0479">Metal-binding</keyword>
<evidence type="ECO:0000256" key="7">
    <source>
        <dbReference type="ARBA" id="ARBA00023014"/>
    </source>
</evidence>
<dbReference type="Proteomes" id="UP001597183">
    <property type="component" value="Unassembled WGS sequence"/>
</dbReference>
<evidence type="ECO:0000256" key="1">
    <source>
        <dbReference type="ARBA" id="ARBA00001974"/>
    </source>
</evidence>
<keyword evidence="6" id="KW-0408">Iron</keyword>
<accession>A0ABW4AAY3</accession>
<name>A0ABW4AAY3_9ACTN</name>
<dbReference type="InterPro" id="IPR006058">
    <property type="entry name" value="2Fe2S_fd_BS"/>
</dbReference>
<dbReference type="InterPro" id="IPR017938">
    <property type="entry name" value="Riboflavin_synthase-like_b-brl"/>
</dbReference>
<evidence type="ECO:0000259" key="8">
    <source>
        <dbReference type="PROSITE" id="PS51085"/>
    </source>
</evidence>
<keyword evidence="5" id="KW-0560">Oxidoreductase</keyword>
<evidence type="ECO:0000256" key="4">
    <source>
        <dbReference type="ARBA" id="ARBA00022723"/>
    </source>
</evidence>
<evidence type="ECO:0000259" key="9">
    <source>
        <dbReference type="PROSITE" id="PS51384"/>
    </source>
</evidence>
<dbReference type="CDD" id="cd00207">
    <property type="entry name" value="fer2"/>
    <property type="match status" value="1"/>
</dbReference>
<dbReference type="EMBL" id="JBHTMK010000031">
    <property type="protein sequence ID" value="MFD1367871.1"/>
    <property type="molecule type" value="Genomic_DNA"/>
</dbReference>
<evidence type="ECO:0000256" key="2">
    <source>
        <dbReference type="ARBA" id="ARBA00022630"/>
    </source>
</evidence>
<dbReference type="InterPro" id="IPR012675">
    <property type="entry name" value="Beta-grasp_dom_sf"/>
</dbReference>
<reference evidence="11" key="1">
    <citation type="journal article" date="2019" name="Int. J. Syst. Evol. Microbiol.">
        <title>The Global Catalogue of Microorganisms (GCM) 10K type strain sequencing project: providing services to taxonomists for standard genome sequencing and annotation.</title>
        <authorList>
            <consortium name="The Broad Institute Genomics Platform"/>
            <consortium name="The Broad Institute Genome Sequencing Center for Infectious Disease"/>
            <person name="Wu L."/>
            <person name="Ma J."/>
        </authorList>
    </citation>
    <scope>NUCLEOTIDE SEQUENCE [LARGE SCALE GENOMIC DNA]</scope>
    <source>
        <strain evidence="11">CCM 7526</strain>
    </source>
</reference>
<dbReference type="PANTHER" id="PTHR47354:SF1">
    <property type="entry name" value="CARNITINE MONOOXYGENASE REDUCTASE SUBUNIT"/>
    <property type="match status" value="1"/>
</dbReference>
<keyword evidence="11" id="KW-1185">Reference proteome</keyword>
<gene>
    <name evidence="10" type="ORF">ACFQ5G_21170</name>
</gene>
<dbReference type="SUPFAM" id="SSF52343">
    <property type="entry name" value="Ferredoxin reductase-like, C-terminal NADP-linked domain"/>
    <property type="match status" value="1"/>
</dbReference>
<dbReference type="Gene3D" id="3.40.50.80">
    <property type="entry name" value="Nucleotide-binding domain of ferredoxin-NADP reductase (FNR) module"/>
    <property type="match status" value="1"/>
</dbReference>
<dbReference type="InterPro" id="IPR050415">
    <property type="entry name" value="MRET"/>
</dbReference>
<comment type="cofactor">
    <cofactor evidence="1">
        <name>FAD</name>
        <dbReference type="ChEBI" id="CHEBI:57692"/>
    </cofactor>
</comment>
<dbReference type="PROSITE" id="PS51384">
    <property type="entry name" value="FAD_FR"/>
    <property type="match status" value="1"/>
</dbReference>
<sequence>MTIDLVVLEADRAADDVVALRLARPDGAGLPAWTPGAHIDLHLGEDLVRQYSLCGDPAETTAYRIAVLATPDSRGGSKAVHNLRPGDRVRVSEPRNHFPFEPADHYVFVAGGIGITPLLPMIKAAEAAGATWELAYGGRRRSSMAFLETLQSYGPRLHVVVQEEVGPLDLNEVLAGYRPGARIYACGPEPLLAALEERCTGLPLHLERFTAATVDTSDDTEFEVVLDRSGRTLTVPPGRSIFEVVRAAGVNVLGSCLEGTCGTCETEVLDGAVDHRDTVLTADERETDECMMICVSRARSTRLTLDL</sequence>
<dbReference type="SUPFAM" id="SSF54292">
    <property type="entry name" value="2Fe-2S ferredoxin-like"/>
    <property type="match status" value="1"/>
</dbReference>
<evidence type="ECO:0000313" key="11">
    <source>
        <dbReference type="Proteomes" id="UP001597183"/>
    </source>
</evidence>
<evidence type="ECO:0000256" key="5">
    <source>
        <dbReference type="ARBA" id="ARBA00023002"/>
    </source>
</evidence>
<dbReference type="InterPro" id="IPR039261">
    <property type="entry name" value="FNR_nucleotide-bd"/>
</dbReference>
<proteinExistence type="predicted"/>
<dbReference type="PROSITE" id="PS51085">
    <property type="entry name" value="2FE2S_FER_2"/>
    <property type="match status" value="1"/>
</dbReference>
<dbReference type="CDD" id="cd06185">
    <property type="entry name" value="PDR_like"/>
    <property type="match status" value="1"/>
</dbReference>
<dbReference type="Gene3D" id="2.40.30.10">
    <property type="entry name" value="Translation factors"/>
    <property type="match status" value="1"/>
</dbReference>
<dbReference type="PROSITE" id="PS00197">
    <property type="entry name" value="2FE2S_FER_1"/>
    <property type="match status" value="1"/>
</dbReference>
<keyword evidence="2" id="KW-0285">Flavoprotein</keyword>
<organism evidence="10 11">
    <name type="scientific">Actinoplanes sichuanensis</name>
    <dbReference type="NCBI Taxonomy" id="512349"/>
    <lineage>
        <taxon>Bacteria</taxon>
        <taxon>Bacillati</taxon>
        <taxon>Actinomycetota</taxon>
        <taxon>Actinomycetes</taxon>
        <taxon>Micromonosporales</taxon>
        <taxon>Micromonosporaceae</taxon>
        <taxon>Actinoplanes</taxon>
    </lineage>
</organism>
<dbReference type="InterPro" id="IPR036010">
    <property type="entry name" value="2Fe-2S_ferredoxin-like_sf"/>
</dbReference>
<keyword evidence="7" id="KW-0411">Iron-sulfur</keyword>
<feature type="domain" description="FAD-binding FR-type" evidence="9">
    <location>
        <begin position="1"/>
        <end position="101"/>
    </location>
</feature>
<dbReference type="SUPFAM" id="SSF63380">
    <property type="entry name" value="Riboflavin synthase domain-like"/>
    <property type="match status" value="1"/>
</dbReference>